<gene>
    <name evidence="1" type="ORF">ACI43T_01705</name>
</gene>
<evidence type="ECO:0000313" key="1">
    <source>
        <dbReference type="EMBL" id="MFK7641218.1"/>
    </source>
</evidence>
<dbReference type="InterPro" id="IPR036457">
    <property type="entry name" value="PPM-type-like_dom_sf"/>
</dbReference>
<keyword evidence="2" id="KW-1185">Reference proteome</keyword>
<reference evidence="1 2" key="1">
    <citation type="submission" date="2024-11" db="EMBL/GenBank/DDBJ databases">
        <authorList>
            <person name="Mikucki A.G."/>
            <person name="Kahler C.M."/>
        </authorList>
    </citation>
    <scope>NUCLEOTIDE SEQUENCE [LARGE SCALE GENOMIC DNA]</scope>
    <source>
        <strain evidence="1 2">EXNM717</strain>
    </source>
</reference>
<organism evidence="1 2">
    <name type="scientific">Neisseria oralis</name>
    <dbReference type="NCBI Taxonomy" id="1107316"/>
    <lineage>
        <taxon>Bacteria</taxon>
        <taxon>Pseudomonadati</taxon>
        <taxon>Pseudomonadota</taxon>
        <taxon>Betaproteobacteria</taxon>
        <taxon>Neisseriales</taxon>
        <taxon>Neisseriaceae</taxon>
        <taxon>Neisseria</taxon>
    </lineage>
</organism>
<dbReference type="Proteomes" id="UP001621964">
    <property type="component" value="Unassembled WGS sequence"/>
</dbReference>
<evidence type="ECO:0000313" key="2">
    <source>
        <dbReference type="Proteomes" id="UP001621964"/>
    </source>
</evidence>
<dbReference type="EMBL" id="JBJGEB010000001">
    <property type="protein sequence ID" value="MFK7641218.1"/>
    <property type="molecule type" value="Genomic_DNA"/>
</dbReference>
<proteinExistence type="predicted"/>
<dbReference type="SUPFAM" id="SSF81606">
    <property type="entry name" value="PP2C-like"/>
    <property type="match status" value="1"/>
</dbReference>
<protein>
    <submittedName>
        <fullName evidence="1">Uncharacterized protein</fullName>
    </submittedName>
</protein>
<dbReference type="RefSeq" id="WP_405385354.1">
    <property type="nucleotide sequence ID" value="NZ_JBJGEB010000001.1"/>
</dbReference>
<accession>A0ABW8Q0Z7</accession>
<name>A0ABW8Q0Z7_9NEIS</name>
<comment type="caution">
    <text evidence="1">The sequence shown here is derived from an EMBL/GenBank/DDBJ whole genome shotgun (WGS) entry which is preliminary data.</text>
</comment>
<dbReference type="Gene3D" id="3.60.40.10">
    <property type="entry name" value="PPM-type phosphatase domain"/>
    <property type="match status" value="1"/>
</dbReference>
<sequence length="207" mass="24054">MKVIWRSCQGKDRKYNSDYGVFCNYSNYYVFIIGDAKEEIESQNFIKYILEFIAKKINSENRNILGILKHAKESYVKAVGIPNKLPNQMASLHILIVDKGNFQTQSFNLGDCRFGCKTNNEWKWLTEPHVISGLEHYVTQSFRTKKSIGEICKQEFILDKKESYCLGSDGYWKENMNQSDDHSQLLILELDVETLETSDTTINFSIF</sequence>